<dbReference type="EMBL" id="FNTJ01000001">
    <property type="protein sequence ID" value="SEC18189.1"/>
    <property type="molecule type" value="Genomic_DNA"/>
</dbReference>
<sequence>MLKKYLLLLCLGLGLVACSDTDVKQYREQKPELELRQFFSGRVEAWGLFQKRSGEVIKRFHVQIDSRSEGEKFIMHEDFTYSDGTRQTRVWTLVPAGPGLWRGTADDVVGEALGEVSGNALRWRYVLNLPVDGKTYQVHFDDWMYLLDENTLANRSYMTKFGFELGQVSLFFRRQPN</sequence>
<reference evidence="3" key="1">
    <citation type="submission" date="2016-10" db="EMBL/GenBank/DDBJ databases">
        <authorList>
            <person name="Varghese N."/>
            <person name="Submissions S."/>
        </authorList>
    </citation>
    <scope>NUCLEOTIDE SEQUENCE [LARGE SCALE GENOMIC DNA]</scope>
    <source>
        <strain evidence="3">DSM 9751</strain>
    </source>
</reference>
<name>A0A1H4QF01_9PSED</name>
<dbReference type="InterPro" id="IPR024409">
    <property type="entry name" value="DUF3833"/>
</dbReference>
<dbReference type="RefSeq" id="WP_092315924.1">
    <property type="nucleotide sequence ID" value="NZ_FNTJ01000001.1"/>
</dbReference>
<evidence type="ECO:0000256" key="1">
    <source>
        <dbReference type="SAM" id="SignalP"/>
    </source>
</evidence>
<organism evidence="2 3">
    <name type="scientific">Pseudomonas saponiphila</name>
    <dbReference type="NCBI Taxonomy" id="556534"/>
    <lineage>
        <taxon>Bacteria</taxon>
        <taxon>Pseudomonadati</taxon>
        <taxon>Pseudomonadota</taxon>
        <taxon>Gammaproteobacteria</taxon>
        <taxon>Pseudomonadales</taxon>
        <taxon>Pseudomonadaceae</taxon>
        <taxon>Pseudomonas</taxon>
    </lineage>
</organism>
<dbReference type="PROSITE" id="PS51257">
    <property type="entry name" value="PROKAR_LIPOPROTEIN"/>
    <property type="match status" value="1"/>
</dbReference>
<evidence type="ECO:0000313" key="3">
    <source>
        <dbReference type="Proteomes" id="UP000198982"/>
    </source>
</evidence>
<feature type="signal peptide" evidence="1">
    <location>
        <begin position="1"/>
        <end position="19"/>
    </location>
</feature>
<dbReference type="Proteomes" id="UP000198982">
    <property type="component" value="Unassembled WGS sequence"/>
</dbReference>
<dbReference type="Pfam" id="PF12915">
    <property type="entry name" value="DUF3833"/>
    <property type="match status" value="1"/>
</dbReference>
<dbReference type="AlphaFoldDB" id="A0A1H4QF01"/>
<gene>
    <name evidence="2" type="ORF">SAMN05216178_3744</name>
</gene>
<feature type="chain" id="PRO_5011558893" description="DUF3833 domain-containing protein" evidence="1">
    <location>
        <begin position="20"/>
        <end position="177"/>
    </location>
</feature>
<proteinExistence type="predicted"/>
<evidence type="ECO:0000313" key="2">
    <source>
        <dbReference type="EMBL" id="SEC18189.1"/>
    </source>
</evidence>
<keyword evidence="3" id="KW-1185">Reference proteome</keyword>
<keyword evidence="1" id="KW-0732">Signal</keyword>
<evidence type="ECO:0008006" key="4">
    <source>
        <dbReference type="Google" id="ProtNLM"/>
    </source>
</evidence>
<protein>
    <recommendedName>
        <fullName evidence="4">DUF3833 domain-containing protein</fullName>
    </recommendedName>
</protein>
<accession>A0A1H4QF01</accession>